<dbReference type="AlphaFoldDB" id="A0A379QR32"/>
<dbReference type="EMBL" id="UGWP01000004">
    <property type="protein sequence ID" value="SUF58492.1"/>
    <property type="molecule type" value="Genomic_DNA"/>
</dbReference>
<dbReference type="Proteomes" id="UP000254597">
    <property type="component" value="Unassembled WGS sequence"/>
</dbReference>
<organism evidence="1 2">
    <name type="scientific">Salmonella enterica</name>
    <name type="common">Salmonella choleraesuis</name>
    <dbReference type="NCBI Taxonomy" id="28901"/>
    <lineage>
        <taxon>Bacteria</taxon>
        <taxon>Pseudomonadati</taxon>
        <taxon>Pseudomonadota</taxon>
        <taxon>Gammaproteobacteria</taxon>
        <taxon>Enterobacterales</taxon>
        <taxon>Enterobacteriaceae</taxon>
        <taxon>Salmonella</taxon>
    </lineage>
</organism>
<evidence type="ECO:0000313" key="1">
    <source>
        <dbReference type="EMBL" id="SUF58492.1"/>
    </source>
</evidence>
<evidence type="ECO:0000313" key="2">
    <source>
        <dbReference type="Proteomes" id="UP000254597"/>
    </source>
</evidence>
<gene>
    <name evidence="1" type="ORF">NCTC10252_03813</name>
</gene>
<protein>
    <submittedName>
        <fullName evidence="1">Uncharacterized protein</fullName>
    </submittedName>
</protein>
<name>A0A379QR32_SALER</name>
<accession>A0A379QR32</accession>
<reference evidence="1 2" key="1">
    <citation type="submission" date="2018-06" db="EMBL/GenBank/DDBJ databases">
        <authorList>
            <consortium name="Pathogen Informatics"/>
            <person name="Doyle S."/>
        </authorList>
    </citation>
    <scope>NUCLEOTIDE SEQUENCE [LARGE SCALE GENOMIC DNA]</scope>
    <source>
        <strain evidence="1 2">NCTC10252</strain>
    </source>
</reference>
<proteinExistence type="predicted"/>
<sequence length="44" mass="5352">MLYLYEPILFIGQLQYNTECHYFNVLLRKIFSSQTKNNKKTMGY</sequence>